<evidence type="ECO:0000256" key="2">
    <source>
        <dbReference type="ARBA" id="ARBA00009307"/>
    </source>
</evidence>
<dbReference type="CDD" id="cd04329">
    <property type="entry name" value="RNAP_II_Rpb7_N"/>
    <property type="match status" value="1"/>
</dbReference>
<dbReference type="Gene3D" id="2.40.50.140">
    <property type="entry name" value="Nucleic acid-binding proteins"/>
    <property type="match status" value="1"/>
</dbReference>
<dbReference type="PANTHER" id="PTHR12709">
    <property type="entry name" value="DNA-DIRECTED RNA POLYMERASE II, III"/>
    <property type="match status" value="1"/>
</dbReference>
<evidence type="ECO:0000313" key="9">
    <source>
        <dbReference type="Proteomes" id="UP000541444"/>
    </source>
</evidence>
<proteinExistence type="inferred from homology"/>
<comment type="subcellular location">
    <subcellularLocation>
        <location evidence="1 6">Nucleus</location>
    </subcellularLocation>
</comment>
<keyword evidence="3 6" id="KW-0240">DNA-directed RNA polymerase</keyword>
<dbReference type="PANTHER" id="PTHR12709:SF3">
    <property type="entry name" value="DNA-DIRECTED RNA POLYMERASE V SUBUNIT 7"/>
    <property type="match status" value="1"/>
</dbReference>
<protein>
    <recommendedName>
        <fullName evidence="6">DNA-directed RNA polymerase subunit</fullName>
    </recommendedName>
</protein>
<accession>A0A7J7P2A5</accession>
<dbReference type="InterPro" id="IPR005576">
    <property type="entry name" value="Rpb7-like_N"/>
</dbReference>
<dbReference type="Pfam" id="PF03876">
    <property type="entry name" value="SHS2_Rpb7-N"/>
    <property type="match status" value="1"/>
</dbReference>
<keyword evidence="4 6" id="KW-0804">Transcription</keyword>
<evidence type="ECO:0000256" key="4">
    <source>
        <dbReference type="ARBA" id="ARBA00023163"/>
    </source>
</evidence>
<keyword evidence="5 6" id="KW-0539">Nucleus</keyword>
<evidence type="ECO:0000256" key="5">
    <source>
        <dbReference type="ARBA" id="ARBA00023242"/>
    </source>
</evidence>
<comment type="function">
    <text evidence="6">DNA-dependent RNA polymerase which catalyzes the transcription of DNA into RNA using the four ribonucleoside triphosphates as substrates.</text>
</comment>
<dbReference type="Proteomes" id="UP000541444">
    <property type="component" value="Unassembled WGS sequence"/>
</dbReference>
<dbReference type="InterPro" id="IPR045113">
    <property type="entry name" value="Rpb7-like"/>
</dbReference>
<evidence type="ECO:0000313" key="8">
    <source>
        <dbReference type="EMBL" id="KAF6173453.1"/>
    </source>
</evidence>
<dbReference type="GO" id="GO:0055029">
    <property type="term" value="C:nuclear DNA-directed RNA polymerase complex"/>
    <property type="evidence" value="ECO:0007669"/>
    <property type="project" value="UniProtKB-ARBA"/>
</dbReference>
<dbReference type="SUPFAM" id="SSF88798">
    <property type="entry name" value="N-terminal, heterodimerisation domain of RBP7 (RpoE)"/>
    <property type="match status" value="1"/>
</dbReference>
<evidence type="ECO:0000256" key="3">
    <source>
        <dbReference type="ARBA" id="ARBA00022478"/>
    </source>
</evidence>
<dbReference type="InterPro" id="IPR012340">
    <property type="entry name" value="NA-bd_OB-fold"/>
</dbReference>
<reference evidence="8 9" key="1">
    <citation type="journal article" date="2020" name="IScience">
        <title>Genome Sequencing of the Endangered Kingdonia uniflora (Circaeasteraceae, Ranunculales) Reveals Potential Mechanisms of Evolutionary Specialization.</title>
        <authorList>
            <person name="Sun Y."/>
            <person name="Deng T."/>
            <person name="Zhang A."/>
            <person name="Moore M.J."/>
            <person name="Landis J.B."/>
            <person name="Lin N."/>
            <person name="Zhang H."/>
            <person name="Zhang X."/>
            <person name="Huang J."/>
            <person name="Zhang X."/>
            <person name="Sun H."/>
            <person name="Wang H."/>
        </authorList>
    </citation>
    <scope>NUCLEOTIDE SEQUENCE [LARGE SCALE GENOMIC DNA]</scope>
    <source>
        <strain evidence="8">TB1705</strain>
        <tissue evidence="8">Leaf</tissue>
    </source>
</reference>
<keyword evidence="9" id="KW-1185">Reference proteome</keyword>
<evidence type="ECO:0000256" key="6">
    <source>
        <dbReference type="RuleBase" id="RU369086"/>
    </source>
</evidence>
<comment type="similarity">
    <text evidence="2">Belongs to the eukaryotic RPB7/RPC8 RNA polymerase subunit family.</text>
</comment>
<comment type="caution">
    <text evidence="8">The sequence shown here is derived from an EMBL/GenBank/DDBJ whole genome shotgun (WGS) entry which is preliminary data.</text>
</comment>
<dbReference type="Gene3D" id="3.30.1490.120">
    <property type="entry name" value="RNA polymerase Rpb7-like, N-terminal domain"/>
    <property type="match status" value="1"/>
</dbReference>
<dbReference type="FunFam" id="3.30.1490.120:FF:000001">
    <property type="entry name" value="DNA-directed RNA polymerase II subunit RPB7"/>
    <property type="match status" value="1"/>
</dbReference>
<dbReference type="EMBL" id="JACGCM010000347">
    <property type="protein sequence ID" value="KAF6173453.1"/>
    <property type="molecule type" value="Genomic_DNA"/>
</dbReference>
<dbReference type="GO" id="GO:0006352">
    <property type="term" value="P:DNA-templated transcription initiation"/>
    <property type="evidence" value="ECO:0007669"/>
    <property type="project" value="UniProtKB-UniRule"/>
</dbReference>
<dbReference type="GO" id="GO:0003727">
    <property type="term" value="F:single-stranded RNA binding"/>
    <property type="evidence" value="ECO:0007669"/>
    <property type="project" value="TreeGrafter"/>
</dbReference>
<dbReference type="GO" id="GO:0003697">
    <property type="term" value="F:single-stranded DNA binding"/>
    <property type="evidence" value="ECO:0007669"/>
    <property type="project" value="TreeGrafter"/>
</dbReference>
<dbReference type="InterPro" id="IPR036898">
    <property type="entry name" value="RNA_pol_Rpb7-like_N_sf"/>
</dbReference>
<dbReference type="SUPFAM" id="SSF50249">
    <property type="entry name" value="Nucleic acid-binding proteins"/>
    <property type="match status" value="1"/>
</dbReference>
<dbReference type="AlphaFoldDB" id="A0A7J7P2A5"/>
<name>A0A7J7P2A5_9MAGN</name>
<feature type="domain" description="RNA polymerase Rpb7-like N-terminal" evidence="7">
    <location>
        <begin position="105"/>
        <end position="161"/>
    </location>
</feature>
<gene>
    <name evidence="8" type="ORF">GIB67_027148</name>
</gene>
<evidence type="ECO:0000256" key="1">
    <source>
        <dbReference type="ARBA" id="ARBA00004123"/>
    </source>
</evidence>
<dbReference type="OrthoDB" id="1162399at2759"/>
<organism evidence="8 9">
    <name type="scientific">Kingdonia uniflora</name>
    <dbReference type="NCBI Taxonomy" id="39325"/>
    <lineage>
        <taxon>Eukaryota</taxon>
        <taxon>Viridiplantae</taxon>
        <taxon>Streptophyta</taxon>
        <taxon>Embryophyta</taxon>
        <taxon>Tracheophyta</taxon>
        <taxon>Spermatophyta</taxon>
        <taxon>Magnoliopsida</taxon>
        <taxon>Ranunculales</taxon>
        <taxon>Circaeasteraceae</taxon>
        <taxon>Kingdonia</taxon>
    </lineage>
</organism>
<evidence type="ECO:0000259" key="7">
    <source>
        <dbReference type="Pfam" id="PF03876"/>
    </source>
</evidence>
<dbReference type="FunFam" id="2.40.50.140:FF:000043">
    <property type="entry name" value="DNA-directed RNA polymerase II subunit RPB7"/>
    <property type="match status" value="1"/>
</dbReference>
<sequence length="271" mass="30428">MEMISIYKGREIALNLRFTQLEILTDFKHAKEIIDHIIYGNHLGDALLKSGKCIDKKTVSVILTGRKENGRKLGFWFWGEEGLGLGIRGIERGIKTMFLKVQLPWNVMISPDSLDEKGLLLQRSVIVKLMEEFANQKATKDHGYHIAVTTLEKIGEGKVREQGGVLFPVIFNCITFKPFMGEILVGVVNRVTKPGVFMACGPVENVFLSSMTMPDFNYVQGESPIYMNAALSKVEKDAKVRFKVIGTKWIEAQREFQLLASLVGDYLGPIS</sequence>